<reference evidence="3 4" key="1">
    <citation type="journal article" date="2016" name="Mol. Biol. Evol.">
        <title>Comparative Genomics of Early-Diverging Mushroom-Forming Fungi Provides Insights into the Origins of Lignocellulose Decay Capabilities.</title>
        <authorList>
            <person name="Nagy L.G."/>
            <person name="Riley R."/>
            <person name="Tritt A."/>
            <person name="Adam C."/>
            <person name="Daum C."/>
            <person name="Floudas D."/>
            <person name="Sun H."/>
            <person name="Yadav J.S."/>
            <person name="Pangilinan J."/>
            <person name="Larsson K.H."/>
            <person name="Matsuura K."/>
            <person name="Barry K."/>
            <person name="Labutti K."/>
            <person name="Kuo R."/>
            <person name="Ohm R.A."/>
            <person name="Bhattacharya S.S."/>
            <person name="Shirouzu T."/>
            <person name="Yoshinaga Y."/>
            <person name="Martin F.M."/>
            <person name="Grigoriev I.V."/>
            <person name="Hibbett D.S."/>
        </authorList>
    </citation>
    <scope>NUCLEOTIDE SEQUENCE [LARGE SCALE GENOMIC DNA]</scope>
    <source>
        <strain evidence="3 4">CBS 109695</strain>
    </source>
</reference>
<accession>A0A166S4R3</accession>
<dbReference type="EMBL" id="KV417500">
    <property type="protein sequence ID" value="KZP29016.1"/>
    <property type="molecule type" value="Genomic_DNA"/>
</dbReference>
<feature type="region of interest" description="Disordered" evidence="1">
    <location>
        <begin position="340"/>
        <end position="419"/>
    </location>
</feature>
<feature type="compositionally biased region" description="Pro residues" evidence="1">
    <location>
        <begin position="696"/>
        <end position="708"/>
    </location>
</feature>
<feature type="compositionally biased region" description="Polar residues" evidence="1">
    <location>
        <begin position="883"/>
        <end position="899"/>
    </location>
</feature>
<feature type="region of interest" description="Disordered" evidence="1">
    <location>
        <begin position="849"/>
        <end position="1038"/>
    </location>
</feature>
<dbReference type="SMART" id="SM01017">
    <property type="entry name" value="Arrestin_C"/>
    <property type="match status" value="1"/>
</dbReference>
<protein>
    <recommendedName>
        <fullName evidence="2">Arrestin C-terminal-like domain-containing protein</fullName>
    </recommendedName>
</protein>
<feature type="compositionally biased region" description="Polar residues" evidence="1">
    <location>
        <begin position="407"/>
        <end position="419"/>
    </location>
</feature>
<feature type="region of interest" description="Disordered" evidence="1">
    <location>
        <begin position="537"/>
        <end position="565"/>
    </location>
</feature>
<dbReference type="InterPro" id="IPR014752">
    <property type="entry name" value="Arrestin-like_C"/>
</dbReference>
<keyword evidence="4" id="KW-1185">Reference proteome</keyword>
<feature type="compositionally biased region" description="Low complexity" evidence="1">
    <location>
        <begin position="867"/>
        <end position="882"/>
    </location>
</feature>
<feature type="compositionally biased region" description="Polar residues" evidence="1">
    <location>
        <begin position="909"/>
        <end position="919"/>
    </location>
</feature>
<feature type="compositionally biased region" description="Low complexity" evidence="1">
    <location>
        <begin position="729"/>
        <end position="742"/>
    </location>
</feature>
<dbReference type="OrthoDB" id="4001642at2759"/>
<proteinExistence type="predicted"/>
<dbReference type="PANTHER" id="PTHR36419">
    <property type="entry name" value="ARRESTIN FAMILY PROTEIN 1"/>
    <property type="match status" value="1"/>
</dbReference>
<feature type="region of interest" description="Disordered" evidence="1">
    <location>
        <begin position="489"/>
        <end position="525"/>
    </location>
</feature>
<feature type="region of interest" description="Disordered" evidence="1">
    <location>
        <begin position="624"/>
        <end position="835"/>
    </location>
</feature>
<dbReference type="InterPro" id="IPR053060">
    <property type="entry name" value="Cytokinesis_Signaling_Reg"/>
</dbReference>
<dbReference type="InterPro" id="IPR011022">
    <property type="entry name" value="Arrestin_C-like"/>
</dbReference>
<dbReference type="Pfam" id="PF02752">
    <property type="entry name" value="Arrestin_C"/>
    <property type="match status" value="1"/>
</dbReference>
<dbReference type="Gene3D" id="2.60.40.640">
    <property type="match status" value="1"/>
</dbReference>
<dbReference type="GO" id="GO:0000917">
    <property type="term" value="P:division septum assembly"/>
    <property type="evidence" value="ECO:0007669"/>
    <property type="project" value="TreeGrafter"/>
</dbReference>
<dbReference type="Proteomes" id="UP000076532">
    <property type="component" value="Unassembled WGS sequence"/>
</dbReference>
<evidence type="ECO:0000259" key="2">
    <source>
        <dbReference type="SMART" id="SM01017"/>
    </source>
</evidence>
<dbReference type="InterPro" id="IPR014756">
    <property type="entry name" value="Ig_E-set"/>
</dbReference>
<dbReference type="PANTHER" id="PTHR36419:SF1">
    <property type="entry name" value="RHO1 GEF LOCALIZING PROTEIN 1"/>
    <property type="match status" value="1"/>
</dbReference>
<gene>
    <name evidence="3" type="ORF">FIBSPDRAFT_885132</name>
</gene>
<feature type="compositionally biased region" description="Basic and acidic residues" evidence="1">
    <location>
        <begin position="652"/>
        <end position="665"/>
    </location>
</feature>
<dbReference type="GO" id="GO:0000935">
    <property type="term" value="C:division septum"/>
    <property type="evidence" value="ECO:0007669"/>
    <property type="project" value="TreeGrafter"/>
</dbReference>
<feature type="domain" description="Arrestin C-terminal-like" evidence="2">
    <location>
        <begin position="175"/>
        <end position="315"/>
    </location>
</feature>
<organism evidence="3 4">
    <name type="scientific">Athelia psychrophila</name>
    <dbReference type="NCBI Taxonomy" id="1759441"/>
    <lineage>
        <taxon>Eukaryota</taxon>
        <taxon>Fungi</taxon>
        <taxon>Dikarya</taxon>
        <taxon>Basidiomycota</taxon>
        <taxon>Agaricomycotina</taxon>
        <taxon>Agaricomycetes</taxon>
        <taxon>Agaricomycetidae</taxon>
        <taxon>Atheliales</taxon>
        <taxon>Atheliaceae</taxon>
        <taxon>Athelia</taxon>
    </lineage>
</organism>
<feature type="compositionally biased region" description="Polar residues" evidence="1">
    <location>
        <begin position="537"/>
        <end position="550"/>
    </location>
</feature>
<feature type="region of interest" description="Disordered" evidence="1">
    <location>
        <begin position="580"/>
        <end position="602"/>
    </location>
</feature>
<dbReference type="AlphaFoldDB" id="A0A166S4R3"/>
<dbReference type="SUPFAM" id="SSF81296">
    <property type="entry name" value="E set domains"/>
    <property type="match status" value="1"/>
</dbReference>
<evidence type="ECO:0000313" key="4">
    <source>
        <dbReference type="Proteomes" id="UP000076532"/>
    </source>
</evidence>
<feature type="compositionally biased region" description="Pro residues" evidence="1">
    <location>
        <begin position="500"/>
        <end position="509"/>
    </location>
</feature>
<feature type="compositionally biased region" description="Pro residues" evidence="1">
    <location>
        <begin position="955"/>
        <end position="965"/>
    </location>
</feature>
<evidence type="ECO:0000313" key="3">
    <source>
        <dbReference type="EMBL" id="KZP29016.1"/>
    </source>
</evidence>
<name>A0A166S4R3_9AGAM</name>
<sequence>MSSVKLTLRPPPNVEFVQGYPGIPPGAPDRPQAAVKGTIEVRVGPQGCKAKWVRIELKKVETLPGGGVQNTFSDFVGPSPVNLWQASGEEYGLLPTQDFPFYIRIPESIPPSIALDKGAGIRYELVATVCVKGKQGFLRRAKPAIQSAQNTIFLDKHELHSTWPVYSQPESRNLPQDGVNLTVERSRTCYGPGDRVSVNATLKSDSLHTVILRGFEFTLKETTIFRAGAHATGKNRAPVVRENIIGEQKVPVNVTLYGGTTHKAELACVVPQHHTTTTLSAARHIDITYVILVKALMGTGTHLVMELPVMISNWPRNVSVELVKRIGTAPSLSLGAAANYAPPTHHRKTSNGNGLPFDSLAGPMDFNRPATAASSTYGATMPSMSNKRDGPGQDEFGYKNPSDLPSAANTAPTRTPQQQMDDFVNRPVEPRPIAVGRRPNSATARFTVTNIDEKDHRDSAATPPAAARNWLPAEEEKKRLYERARADVARVQGDAAHPPTTRPISPPIAAPAQAATPPRKETWQTAEQEKTKLYEQAQATASRTQGSAGNPVSPPRPASSYSPVPVQPAFNGSVYKGYAPPAGGSGSHGRQGSLGQQSPAASAIPVASPGAALYQSAIANMNRHAAESGLPSPPPSRGNGSAKPGPAYQSADEEKAALRRYHEAKNAVSRTQGLASPVADPIPYDSLYPRASTPSTPAPVPSGNPPPFAASGSQILNEKERLRRNYEVQDAALQQAQQQQQQSPPPQAQSPAYSSPPAAFVVPGYNPHPMGPPGAGPNGFLSEKELLRQKFESDDAAAMTSPSRNPSISQPVRQTPPRSMPTFNPPAPIAGGDNILSAIEEKALLKARYEAEERTANGGGGSPPPSASYNSTPVTSSMPVPSFQQPSYNATPPTRQPSYRPTPPPARQPSYSATSSLAHQPSYRAASPSYQMPVVNGSPPPPSFGHIPIKNNNIPAPPPLAPRPPAQYIQETQEVDERVRRDSTPPRTDSVPEMHNFTRKQSTHELDLRPFTPFTMGSEPGPPPPLPPKRFDSTSSTD</sequence>
<feature type="compositionally biased region" description="Basic and acidic residues" evidence="1">
    <location>
        <begin position="717"/>
        <end position="727"/>
    </location>
</feature>
<feature type="compositionally biased region" description="Low complexity" evidence="1">
    <location>
        <begin position="749"/>
        <end position="759"/>
    </location>
</feature>
<feature type="compositionally biased region" description="Basic and acidic residues" evidence="1">
    <location>
        <begin position="782"/>
        <end position="793"/>
    </location>
</feature>
<feature type="compositionally biased region" description="Basic and acidic residues" evidence="1">
    <location>
        <begin position="975"/>
        <end position="984"/>
    </location>
</feature>
<feature type="compositionally biased region" description="Polar residues" evidence="1">
    <location>
        <begin position="800"/>
        <end position="817"/>
    </location>
</feature>
<feature type="compositionally biased region" description="Polar residues" evidence="1">
    <location>
        <begin position="372"/>
        <end position="385"/>
    </location>
</feature>
<evidence type="ECO:0000256" key="1">
    <source>
        <dbReference type="SAM" id="MobiDB-lite"/>
    </source>
</evidence>